<reference evidence="1" key="1">
    <citation type="submission" date="2018-08" db="EMBL/GenBank/DDBJ databases">
        <title>Identification of Burkholderia cepacia strains that express a Burkholderia pseudomallei-like capsular polysaccharide.</title>
        <authorList>
            <person name="Burtnick M.N."/>
            <person name="Vongsouvath M."/>
            <person name="Newton P."/>
            <person name="Wuthiekanun V."/>
            <person name="Limmathurotsakul D."/>
            <person name="Brett P.J."/>
            <person name="Chantratita N."/>
            <person name="Dance D.A."/>
        </authorList>
    </citation>
    <scope>NUCLEOTIDE SEQUENCE</scope>
    <source>
        <strain evidence="1">SBXCC001</strain>
    </source>
</reference>
<comment type="caution">
    <text evidence="1">The sequence shown here is derived from an EMBL/GenBank/DDBJ whole genome shotgun (WGS) entry which is preliminary data.</text>
</comment>
<sequence>MNPQAPAYTYKQIAASGNVCANDGILGGIFVSAASATPTITIYDDAAVGTTTKLVDTFTPTPGQWYPLPFAFSKGLNVVLGGTVSATVGYVMG</sequence>
<gene>
    <name evidence="1" type="ORF">C7S16_6631</name>
</gene>
<name>A0AAW9CJ93_BURTH</name>
<protein>
    <submittedName>
        <fullName evidence="1">Uncharacterized protein</fullName>
    </submittedName>
</protein>
<proteinExistence type="predicted"/>
<organism evidence="1 2">
    <name type="scientific">Burkholderia thailandensis</name>
    <dbReference type="NCBI Taxonomy" id="57975"/>
    <lineage>
        <taxon>Bacteria</taxon>
        <taxon>Pseudomonadati</taxon>
        <taxon>Pseudomonadota</taxon>
        <taxon>Betaproteobacteria</taxon>
        <taxon>Burkholderiales</taxon>
        <taxon>Burkholderiaceae</taxon>
        <taxon>Burkholderia</taxon>
        <taxon>pseudomallei group</taxon>
    </lineage>
</organism>
<accession>A0AAW9CJ93</accession>
<dbReference type="Proteomes" id="UP001272137">
    <property type="component" value="Unassembled WGS sequence"/>
</dbReference>
<dbReference type="RefSeq" id="WP_009977898.1">
    <property type="nucleotide sequence ID" value="NZ_QXCT01000001.1"/>
</dbReference>
<dbReference type="AlphaFoldDB" id="A0AAW9CJ93"/>
<dbReference type="EMBL" id="QXCT01000001">
    <property type="protein sequence ID" value="MDW9250649.1"/>
    <property type="molecule type" value="Genomic_DNA"/>
</dbReference>
<evidence type="ECO:0000313" key="2">
    <source>
        <dbReference type="Proteomes" id="UP001272137"/>
    </source>
</evidence>
<evidence type="ECO:0000313" key="1">
    <source>
        <dbReference type="EMBL" id="MDW9250649.1"/>
    </source>
</evidence>